<gene>
    <name evidence="2" type="ORF">FE257_008812</name>
</gene>
<evidence type="ECO:0000256" key="1">
    <source>
        <dbReference type="SAM" id="MobiDB-lite"/>
    </source>
</evidence>
<evidence type="ECO:0000313" key="2">
    <source>
        <dbReference type="EMBL" id="KAF9888243.1"/>
    </source>
</evidence>
<protein>
    <submittedName>
        <fullName evidence="2">Uncharacterized protein</fullName>
    </submittedName>
</protein>
<reference evidence="2" key="1">
    <citation type="journal article" date="2019" name="Beilstein J. Org. Chem.">
        <title>Nanangenines: drimane sesquiterpenoids as the dominant metabolite cohort of a novel Australian fungus, Aspergillus nanangensis.</title>
        <authorList>
            <person name="Lacey H.J."/>
            <person name="Gilchrist C.L.M."/>
            <person name="Crombie A."/>
            <person name="Kalaitzis J.A."/>
            <person name="Vuong D."/>
            <person name="Rutledge P.J."/>
            <person name="Turner P."/>
            <person name="Pitt J.I."/>
            <person name="Lacey E."/>
            <person name="Chooi Y.H."/>
            <person name="Piggott A.M."/>
        </authorList>
    </citation>
    <scope>NUCLEOTIDE SEQUENCE</scope>
    <source>
        <strain evidence="2">MST-FP2251</strain>
    </source>
</reference>
<name>A0AAD4CM22_ASPNN</name>
<feature type="region of interest" description="Disordered" evidence="1">
    <location>
        <begin position="202"/>
        <end position="228"/>
    </location>
</feature>
<evidence type="ECO:0000313" key="3">
    <source>
        <dbReference type="Proteomes" id="UP001194746"/>
    </source>
</evidence>
<feature type="compositionally biased region" description="Acidic residues" evidence="1">
    <location>
        <begin position="203"/>
        <end position="216"/>
    </location>
</feature>
<comment type="caution">
    <text evidence="2">The sequence shown here is derived from an EMBL/GenBank/DDBJ whole genome shotgun (WGS) entry which is preliminary data.</text>
</comment>
<keyword evidence="3" id="KW-1185">Reference proteome</keyword>
<organism evidence="2 3">
    <name type="scientific">Aspergillus nanangensis</name>
    <dbReference type="NCBI Taxonomy" id="2582783"/>
    <lineage>
        <taxon>Eukaryota</taxon>
        <taxon>Fungi</taxon>
        <taxon>Dikarya</taxon>
        <taxon>Ascomycota</taxon>
        <taxon>Pezizomycotina</taxon>
        <taxon>Eurotiomycetes</taxon>
        <taxon>Eurotiomycetidae</taxon>
        <taxon>Eurotiales</taxon>
        <taxon>Aspergillaceae</taxon>
        <taxon>Aspergillus</taxon>
        <taxon>Aspergillus subgen. Circumdati</taxon>
    </lineage>
</organism>
<feature type="compositionally biased region" description="Low complexity" evidence="1">
    <location>
        <begin position="140"/>
        <end position="149"/>
    </location>
</feature>
<accession>A0AAD4CM22</accession>
<reference evidence="2" key="2">
    <citation type="submission" date="2020-02" db="EMBL/GenBank/DDBJ databases">
        <authorList>
            <person name="Gilchrist C.L.M."/>
            <person name="Chooi Y.-H."/>
        </authorList>
    </citation>
    <scope>NUCLEOTIDE SEQUENCE</scope>
    <source>
        <strain evidence="2">MST-FP2251</strain>
    </source>
</reference>
<dbReference type="EMBL" id="VCAU01000049">
    <property type="protein sequence ID" value="KAF9888243.1"/>
    <property type="molecule type" value="Genomic_DNA"/>
</dbReference>
<dbReference type="AlphaFoldDB" id="A0AAD4CM22"/>
<proteinExistence type="predicted"/>
<dbReference type="Proteomes" id="UP001194746">
    <property type="component" value="Unassembled WGS sequence"/>
</dbReference>
<sequence>MAAFLINRQPKLGILWLGAIFTDLAKSILRDMRAGMTALDLPASAWTETTQTFLTSKVGPNNGESIRREDECRLLFITASEAHGRPQIWPWKPFGTTQLSDAELPVRKHAQCAVHFLEYDSWEWTLTDGRSIQSSREIHSQPPSASPHSHPNRNLPTLDDYTYDFFSQSLSEGATRGIFGWLRSTGYPCSERPIYQHSWIDLEGSDEEEAPDDAESDGGIQYSPKKTHVERWLEGVEERG</sequence>
<feature type="region of interest" description="Disordered" evidence="1">
    <location>
        <begin position="133"/>
        <end position="154"/>
    </location>
</feature>